<accession>A0A855EF39</accession>
<gene>
    <name evidence="1" type="ORF">CRX53_03725</name>
</gene>
<proteinExistence type="predicted"/>
<comment type="caution">
    <text evidence="1">The sequence shown here is derived from an EMBL/GenBank/DDBJ whole genome shotgun (WGS) entry which is preliminary data.</text>
</comment>
<sequence>MSGIAHYHLHEQSVHTQQLATLSAQAPAAGMTQTSVPASFQQVTLSSQPIIAQPAASASQPADHRQASVTATPASFEQLGQYASLQGWSENQLALMNRLPQYRNSHTGPAWSPVGGVRGIRNNNPGNLEASWAFTWQGQNGTDGRFATFASPEHGIRALGVNLLAYQRRGLDTISKIISRWAPPQDNNNTTAYIQNVSQALGVTPTTRLDVASPDVLTALSKAIIHQENGNVPFSDETIASGIASALGTAALSESPSLVLKASAGELAGKGNNPMDKLTGR</sequence>
<reference evidence="2" key="1">
    <citation type="submission" date="2017-09" db="EMBL/GenBank/DDBJ databases">
        <title>FDA dAtabase for Regulatory Grade micrObial Sequences (FDA-ARGOS): Supporting development and validation of Infectious Disease Dx tests.</title>
        <authorList>
            <person name="Minogue T."/>
            <person name="Wolcott M."/>
            <person name="Wasieloski L."/>
            <person name="Aguilar W."/>
            <person name="Moore D."/>
            <person name="Tallon L."/>
            <person name="Sadzewicz L."/>
            <person name="Ott S."/>
            <person name="Zhao X."/>
            <person name="Nagaraj S."/>
            <person name="Vavikolanu K."/>
            <person name="Aluvathingal J."/>
            <person name="Nadendla S."/>
            <person name="Sichtig H."/>
        </authorList>
    </citation>
    <scope>NUCLEOTIDE SEQUENCE [LARGE SCALE GENOMIC DNA]</scope>
    <source>
        <strain evidence="2">FDAARGOS_404</strain>
    </source>
</reference>
<name>A0A855EF39_9ENTR</name>
<dbReference type="RefSeq" id="WP_032616915.1">
    <property type="nucleotide sequence ID" value="NZ_CP043397.1"/>
</dbReference>
<dbReference type="AlphaFoldDB" id="A0A855EF39"/>
<evidence type="ECO:0000313" key="2">
    <source>
        <dbReference type="Proteomes" id="UP000222768"/>
    </source>
</evidence>
<protein>
    <recommendedName>
        <fullName evidence="3">Lytic transglycosylase domain-containing protein</fullName>
    </recommendedName>
</protein>
<dbReference type="EMBL" id="PDLK01000002">
    <property type="protein sequence ID" value="PHH03138.1"/>
    <property type="molecule type" value="Genomic_DNA"/>
</dbReference>
<evidence type="ECO:0000313" key="1">
    <source>
        <dbReference type="EMBL" id="PHH03138.1"/>
    </source>
</evidence>
<evidence type="ECO:0008006" key="3">
    <source>
        <dbReference type="Google" id="ProtNLM"/>
    </source>
</evidence>
<organism evidence="1 2">
    <name type="scientific">Leclercia adecarboxylata</name>
    <dbReference type="NCBI Taxonomy" id="83655"/>
    <lineage>
        <taxon>Bacteria</taxon>
        <taxon>Pseudomonadati</taxon>
        <taxon>Pseudomonadota</taxon>
        <taxon>Gammaproteobacteria</taxon>
        <taxon>Enterobacterales</taxon>
        <taxon>Enterobacteriaceae</taxon>
        <taxon>Leclercia</taxon>
    </lineage>
</organism>
<dbReference type="Proteomes" id="UP000222768">
    <property type="component" value="Unassembled WGS sequence"/>
</dbReference>